<dbReference type="CDD" id="cd04496">
    <property type="entry name" value="SSB_OBF"/>
    <property type="match status" value="1"/>
</dbReference>
<evidence type="ECO:0000313" key="6">
    <source>
        <dbReference type="Proteomes" id="UP000248168"/>
    </source>
</evidence>
<sequence>MAGFNKVILMGNLTRNPELRYTPSGTPVASFGLAVSRRFKQGEELKEEVCFVDIVVFGKQAEHCGQYLSKGNGAIIEGRLQQRRWETEDGQKRSKHEVVAQSVTFMPKRQDGGGASGGPGGEPPIHDEPSYEYDEQH</sequence>
<dbReference type="PANTHER" id="PTHR10302">
    <property type="entry name" value="SINGLE-STRANDED DNA-BINDING PROTEIN"/>
    <property type="match status" value="1"/>
</dbReference>
<dbReference type="InterPro" id="IPR011344">
    <property type="entry name" value="ssDNA-bd"/>
</dbReference>
<dbReference type="Proteomes" id="UP000248168">
    <property type="component" value="Unassembled WGS sequence"/>
</dbReference>
<keyword evidence="6" id="KW-1185">Reference proteome</keyword>
<proteinExistence type="inferred from homology"/>
<gene>
    <name evidence="5" type="primary">ssb</name>
    <name evidence="5" type="ORF">NITLEN_10676</name>
</gene>
<comment type="subunit">
    <text evidence="2">Homotetramer.</text>
</comment>
<dbReference type="GO" id="GO:0003697">
    <property type="term" value="F:single-stranded DNA binding"/>
    <property type="evidence" value="ECO:0007669"/>
    <property type="project" value="UniProtKB-UniRule"/>
</dbReference>
<keyword evidence="1 2" id="KW-0238">DNA-binding</keyword>
<evidence type="ECO:0000313" key="5">
    <source>
        <dbReference type="EMBL" id="SPP63590.1"/>
    </source>
</evidence>
<dbReference type="InParanoid" id="A0A330L1I9"/>
<dbReference type="PROSITE" id="PS50935">
    <property type="entry name" value="SSB"/>
    <property type="match status" value="1"/>
</dbReference>
<feature type="compositionally biased region" description="Basic and acidic residues" evidence="4">
    <location>
        <begin position="124"/>
        <end position="137"/>
    </location>
</feature>
<dbReference type="FunCoup" id="A0A330L1I9">
    <property type="interactions" value="399"/>
</dbReference>
<protein>
    <recommendedName>
        <fullName evidence="2 3">Single-stranded DNA-binding protein</fullName>
        <shortName evidence="2">SSB</shortName>
    </recommendedName>
</protein>
<dbReference type="EMBL" id="OUNR01000001">
    <property type="protein sequence ID" value="SPP63590.1"/>
    <property type="molecule type" value="Genomic_DNA"/>
</dbReference>
<evidence type="ECO:0000256" key="3">
    <source>
        <dbReference type="PIRNR" id="PIRNR002070"/>
    </source>
</evidence>
<dbReference type="RefSeq" id="WP_121988098.1">
    <property type="nucleotide sequence ID" value="NZ_OUNR01000001.1"/>
</dbReference>
<name>A0A330L1I9_9BACT</name>
<dbReference type="NCBIfam" id="TIGR00621">
    <property type="entry name" value="ssb"/>
    <property type="match status" value="1"/>
</dbReference>
<dbReference type="AlphaFoldDB" id="A0A330L1I9"/>
<dbReference type="Pfam" id="PF00436">
    <property type="entry name" value="SSB"/>
    <property type="match status" value="1"/>
</dbReference>
<dbReference type="SUPFAM" id="SSF50249">
    <property type="entry name" value="Nucleic acid-binding proteins"/>
    <property type="match status" value="1"/>
</dbReference>
<dbReference type="PANTHER" id="PTHR10302:SF27">
    <property type="entry name" value="SINGLE-STRANDED DNA-BINDING PROTEIN"/>
    <property type="match status" value="1"/>
</dbReference>
<dbReference type="OrthoDB" id="9809878at2"/>
<comment type="caution">
    <text evidence="2">Lacks conserved residue(s) required for the propagation of feature annotation.</text>
</comment>
<feature type="region of interest" description="Disordered" evidence="4">
    <location>
        <begin position="103"/>
        <end position="137"/>
    </location>
</feature>
<dbReference type="InterPro" id="IPR012340">
    <property type="entry name" value="NA-bd_OB-fold"/>
</dbReference>
<dbReference type="GO" id="GO:0006260">
    <property type="term" value="P:DNA replication"/>
    <property type="evidence" value="ECO:0007669"/>
    <property type="project" value="InterPro"/>
</dbReference>
<evidence type="ECO:0000256" key="2">
    <source>
        <dbReference type="HAMAP-Rule" id="MF_00984"/>
    </source>
</evidence>
<accession>A0A330L1I9</accession>
<dbReference type="Gene3D" id="2.40.50.140">
    <property type="entry name" value="Nucleic acid-binding proteins"/>
    <property type="match status" value="1"/>
</dbReference>
<dbReference type="HAMAP" id="MF_00984">
    <property type="entry name" value="SSB"/>
    <property type="match status" value="1"/>
</dbReference>
<reference evidence="6" key="1">
    <citation type="submission" date="2018-04" db="EMBL/GenBank/DDBJ databases">
        <authorList>
            <person name="Lucker S."/>
            <person name="Sakoula D."/>
        </authorList>
    </citation>
    <scope>NUCLEOTIDE SEQUENCE [LARGE SCALE GENOMIC DNA]</scope>
</reference>
<evidence type="ECO:0000256" key="4">
    <source>
        <dbReference type="SAM" id="MobiDB-lite"/>
    </source>
</evidence>
<dbReference type="GO" id="GO:0009295">
    <property type="term" value="C:nucleoid"/>
    <property type="evidence" value="ECO:0007669"/>
    <property type="project" value="TreeGrafter"/>
</dbReference>
<organism evidence="5 6">
    <name type="scientific">Nitrospira lenta</name>
    <dbReference type="NCBI Taxonomy" id="1436998"/>
    <lineage>
        <taxon>Bacteria</taxon>
        <taxon>Pseudomonadati</taxon>
        <taxon>Nitrospirota</taxon>
        <taxon>Nitrospiria</taxon>
        <taxon>Nitrospirales</taxon>
        <taxon>Nitrospiraceae</taxon>
        <taxon>Nitrospira</taxon>
    </lineage>
</organism>
<dbReference type="InterPro" id="IPR000424">
    <property type="entry name" value="Primosome_PriB/ssb"/>
</dbReference>
<evidence type="ECO:0000256" key="1">
    <source>
        <dbReference type="ARBA" id="ARBA00023125"/>
    </source>
</evidence>
<dbReference type="PIRSF" id="PIRSF002070">
    <property type="entry name" value="SSB"/>
    <property type="match status" value="1"/>
</dbReference>